<feature type="coiled-coil region" evidence="1">
    <location>
        <begin position="545"/>
        <end position="582"/>
    </location>
</feature>
<protein>
    <recommendedName>
        <fullName evidence="3">Helicase-associated domain-containing protein</fullName>
    </recommendedName>
</protein>
<dbReference type="AlphaFoldDB" id="A0ABD3MDJ1"/>
<gene>
    <name evidence="4" type="ORF">ACHAWU_000619</name>
</gene>
<evidence type="ECO:0000313" key="5">
    <source>
        <dbReference type="Proteomes" id="UP001530293"/>
    </source>
</evidence>
<evidence type="ECO:0000256" key="2">
    <source>
        <dbReference type="SAM" id="MobiDB-lite"/>
    </source>
</evidence>
<keyword evidence="5" id="KW-1185">Reference proteome</keyword>
<dbReference type="Pfam" id="PF03457">
    <property type="entry name" value="HA"/>
    <property type="match status" value="2"/>
</dbReference>
<reference evidence="4 5" key="1">
    <citation type="submission" date="2024-10" db="EMBL/GenBank/DDBJ databases">
        <title>Updated reference genomes for cyclostephanoid diatoms.</title>
        <authorList>
            <person name="Roberts W.R."/>
            <person name="Alverson A.J."/>
        </authorList>
    </citation>
    <scope>NUCLEOTIDE SEQUENCE [LARGE SCALE GENOMIC DNA]</scope>
    <source>
        <strain evidence="4 5">AJA232-27</strain>
    </source>
</reference>
<feature type="compositionally biased region" description="Low complexity" evidence="2">
    <location>
        <begin position="441"/>
        <end position="458"/>
    </location>
</feature>
<dbReference type="Gene3D" id="6.10.140.530">
    <property type="match status" value="2"/>
</dbReference>
<keyword evidence="1" id="KW-0175">Coiled coil</keyword>
<feature type="compositionally biased region" description="Basic residues" evidence="2">
    <location>
        <begin position="292"/>
        <end position="301"/>
    </location>
</feature>
<feature type="domain" description="Helicase-associated" evidence="3">
    <location>
        <begin position="136"/>
        <end position="208"/>
    </location>
</feature>
<accession>A0ABD3MDJ1</accession>
<evidence type="ECO:0000256" key="1">
    <source>
        <dbReference type="SAM" id="Coils"/>
    </source>
</evidence>
<organism evidence="4 5">
    <name type="scientific">Discostella pseudostelligera</name>
    <dbReference type="NCBI Taxonomy" id="259834"/>
    <lineage>
        <taxon>Eukaryota</taxon>
        <taxon>Sar</taxon>
        <taxon>Stramenopiles</taxon>
        <taxon>Ochrophyta</taxon>
        <taxon>Bacillariophyta</taxon>
        <taxon>Coscinodiscophyceae</taxon>
        <taxon>Thalassiosirophycidae</taxon>
        <taxon>Stephanodiscales</taxon>
        <taxon>Stephanodiscaceae</taxon>
        <taxon>Discostella</taxon>
    </lineage>
</organism>
<dbReference type="PANTHER" id="PTHR33418:SF1">
    <property type="entry name" value="HELICASE-ASSOCIATED DOMAIN-CONTAINING PROTEIN"/>
    <property type="match status" value="1"/>
</dbReference>
<sequence length="621" mass="71705">MTAKSKKARATSISVAVAIALAATATTSSVGVHVIISGRGIVQAFKPGSPMACQSNYHKSNLFASHPISTSSTFTSATVHRPQFKRRRKSMLELTIHEEVVEIGEEDNEHHRSISSAHSNNHATISTRGNTNRNEKLFQKRLTELQDFRNIHGHGSIPTPYPTNPSLGIWAANVRQQYSLWKHAEDRGAPYIGYLTPSRRQQLQMAGFDFASLTERQFRTRLKELEMFKEQYGHCMVPEKWEENAVLGAWVSNIRSLYKKRMVLQQQRQVQLQHDGEEVNRENHDELQSKIGHQKQRRGRRILLQSSLHNSRKKRQRLPRFSHLDEHRIQILENMGFVWSSIDRKWLEMLEWAKVYGVVNYAMKLPDAEVVGGEGDPNVENSTIHADRKKYPAQLNNHNRTLLLDNYHQFVQNIQNQSLLPCFHPQDKILSLMLEGTYPQSSIQQPQQWQPPLSSPPSDENAIDAPVSSSLDYRIRRNDTLHQPLRIWMINQRSNYNRLDHTTNDTGDKLPLLTPTSTLTPQRQRALEAIYFPWSGRFRTRVEEMQHEQEILEAMERKRERERRIEQKEREEQERVEQLTSSIVASVSSGNNNGILDLADADADIMTLWGEEDDDDDDDVW</sequence>
<dbReference type="InterPro" id="IPR005114">
    <property type="entry name" value="Helicase_assoc"/>
</dbReference>
<dbReference type="PANTHER" id="PTHR33418">
    <property type="entry name" value="HELICASE-ASSOCIATED"/>
    <property type="match status" value="1"/>
</dbReference>
<comment type="caution">
    <text evidence="4">The sequence shown here is derived from an EMBL/GenBank/DDBJ whole genome shotgun (WGS) entry which is preliminary data.</text>
</comment>
<evidence type="ECO:0000313" key="4">
    <source>
        <dbReference type="EMBL" id="KAL3759996.1"/>
    </source>
</evidence>
<name>A0ABD3MDJ1_9STRA</name>
<feature type="domain" description="Helicase-associated" evidence="3">
    <location>
        <begin position="215"/>
        <end position="273"/>
    </location>
</feature>
<feature type="region of interest" description="Disordered" evidence="2">
    <location>
        <begin position="288"/>
        <end position="319"/>
    </location>
</feature>
<evidence type="ECO:0000259" key="3">
    <source>
        <dbReference type="Pfam" id="PF03457"/>
    </source>
</evidence>
<proteinExistence type="predicted"/>
<dbReference type="EMBL" id="JALLBG020000195">
    <property type="protein sequence ID" value="KAL3759996.1"/>
    <property type="molecule type" value="Genomic_DNA"/>
</dbReference>
<feature type="compositionally biased region" description="Basic residues" evidence="2">
    <location>
        <begin position="310"/>
        <end position="319"/>
    </location>
</feature>
<dbReference type="Proteomes" id="UP001530293">
    <property type="component" value="Unassembled WGS sequence"/>
</dbReference>
<feature type="region of interest" description="Disordered" evidence="2">
    <location>
        <begin position="441"/>
        <end position="462"/>
    </location>
</feature>